<dbReference type="Pfam" id="PF01418">
    <property type="entry name" value="HTH_6"/>
    <property type="match status" value="1"/>
</dbReference>
<gene>
    <name evidence="3" type="ORF">F8O02_02340</name>
</gene>
<dbReference type="GO" id="GO:0003700">
    <property type="term" value="F:DNA-binding transcription factor activity"/>
    <property type="evidence" value="ECO:0007669"/>
    <property type="project" value="InterPro"/>
</dbReference>
<evidence type="ECO:0000259" key="1">
    <source>
        <dbReference type="PROSITE" id="PS51071"/>
    </source>
</evidence>
<dbReference type="PANTHER" id="PTHR30514:SF18">
    <property type="entry name" value="RPIR-FAMILY TRANSCRIPTIONAL REGULATOR"/>
    <property type="match status" value="1"/>
</dbReference>
<keyword evidence="4" id="KW-1185">Reference proteome</keyword>
<dbReference type="InterPro" id="IPR009057">
    <property type="entry name" value="Homeodomain-like_sf"/>
</dbReference>
<protein>
    <submittedName>
        <fullName evidence="3">MurR/RpiR family transcriptional regulator</fullName>
    </submittedName>
</protein>
<dbReference type="PANTHER" id="PTHR30514">
    <property type="entry name" value="GLUCOKINASE"/>
    <property type="match status" value="1"/>
</dbReference>
<dbReference type="InterPro" id="IPR001347">
    <property type="entry name" value="SIS_dom"/>
</dbReference>
<comment type="caution">
    <text evidence="3">The sequence shown here is derived from an EMBL/GenBank/DDBJ whole genome shotgun (WGS) entry which is preliminary data.</text>
</comment>
<dbReference type="InterPro" id="IPR000281">
    <property type="entry name" value="HTH_RpiR"/>
</dbReference>
<evidence type="ECO:0000313" key="4">
    <source>
        <dbReference type="Proteomes" id="UP000481339"/>
    </source>
</evidence>
<name>A0A7C8FV29_9MICO</name>
<accession>A0A7C8FV29</accession>
<dbReference type="InterPro" id="IPR046348">
    <property type="entry name" value="SIS_dom_sf"/>
</dbReference>
<dbReference type="EMBL" id="WBKA01000001">
    <property type="protein sequence ID" value="KAB1633774.1"/>
    <property type="molecule type" value="Genomic_DNA"/>
</dbReference>
<organism evidence="3 4">
    <name type="scientific">Pseudoclavibacter caeni</name>
    <dbReference type="NCBI Taxonomy" id="908846"/>
    <lineage>
        <taxon>Bacteria</taxon>
        <taxon>Bacillati</taxon>
        <taxon>Actinomycetota</taxon>
        <taxon>Actinomycetes</taxon>
        <taxon>Micrococcales</taxon>
        <taxon>Microbacteriaceae</taxon>
        <taxon>Pseudoclavibacter</taxon>
    </lineage>
</organism>
<reference evidence="3 4" key="1">
    <citation type="submission" date="2019-09" db="EMBL/GenBank/DDBJ databases">
        <title>Phylogeny of genus Pseudoclavibacter and closely related genus.</title>
        <authorList>
            <person name="Li Y."/>
        </authorList>
    </citation>
    <scope>NUCLEOTIDE SEQUENCE [LARGE SCALE GENOMIC DNA]</scope>
    <source>
        <strain evidence="3 4">JCM 16921</strain>
    </source>
</reference>
<evidence type="ECO:0000259" key="2">
    <source>
        <dbReference type="PROSITE" id="PS51464"/>
    </source>
</evidence>
<sequence length="287" mass="30095">MTAGLPAPDPAQAIAAAYDTLTDAERRAATFLLEHLTDVPLYSSAELADRAGVSPPTLSRLVRRLGYPGARAFRGAVAAAHAPGRPAAAPAPSGLAAHVQRQQDVLRRTLARVDGDALREAAARVRDARRVVVAGLRNSHPIALHLREQLLQLRGGVALAALPGQTIAEELADLAPEDVAIVIAMRRRPPVVAPLLAALADRNVTVVVIGDSTARTILPAAGPVTLFEADVADGPALASYTAAFALAELLADAVADVMPDVPARVAAIDDLFTALEELERPTRRRRP</sequence>
<dbReference type="SUPFAM" id="SSF46689">
    <property type="entry name" value="Homeodomain-like"/>
    <property type="match status" value="1"/>
</dbReference>
<dbReference type="GO" id="GO:0003677">
    <property type="term" value="F:DNA binding"/>
    <property type="evidence" value="ECO:0007669"/>
    <property type="project" value="InterPro"/>
</dbReference>
<dbReference type="AlphaFoldDB" id="A0A7C8FV29"/>
<dbReference type="InterPro" id="IPR036388">
    <property type="entry name" value="WH-like_DNA-bd_sf"/>
</dbReference>
<dbReference type="GO" id="GO:0097367">
    <property type="term" value="F:carbohydrate derivative binding"/>
    <property type="evidence" value="ECO:0007669"/>
    <property type="project" value="InterPro"/>
</dbReference>
<dbReference type="OrthoDB" id="3237351at2"/>
<feature type="domain" description="SIS" evidence="2">
    <location>
        <begin position="121"/>
        <end position="260"/>
    </location>
</feature>
<proteinExistence type="predicted"/>
<dbReference type="PROSITE" id="PS51464">
    <property type="entry name" value="SIS"/>
    <property type="match status" value="1"/>
</dbReference>
<evidence type="ECO:0000313" key="3">
    <source>
        <dbReference type="EMBL" id="KAB1633774.1"/>
    </source>
</evidence>
<dbReference type="Pfam" id="PF01380">
    <property type="entry name" value="SIS"/>
    <property type="match status" value="1"/>
</dbReference>
<dbReference type="InterPro" id="IPR047640">
    <property type="entry name" value="RpiR-like"/>
</dbReference>
<dbReference type="Gene3D" id="1.10.10.10">
    <property type="entry name" value="Winged helix-like DNA-binding domain superfamily/Winged helix DNA-binding domain"/>
    <property type="match status" value="1"/>
</dbReference>
<dbReference type="RefSeq" id="WP_158035611.1">
    <property type="nucleotide sequence ID" value="NZ_BAAAZV010000013.1"/>
</dbReference>
<dbReference type="Gene3D" id="3.40.50.10490">
    <property type="entry name" value="Glucose-6-phosphate isomerase like protein, domain 1"/>
    <property type="match status" value="1"/>
</dbReference>
<dbReference type="PROSITE" id="PS51071">
    <property type="entry name" value="HTH_RPIR"/>
    <property type="match status" value="1"/>
</dbReference>
<dbReference type="Proteomes" id="UP000481339">
    <property type="component" value="Unassembled WGS sequence"/>
</dbReference>
<dbReference type="SUPFAM" id="SSF53697">
    <property type="entry name" value="SIS domain"/>
    <property type="match status" value="1"/>
</dbReference>
<feature type="domain" description="HTH rpiR-type" evidence="1">
    <location>
        <begin position="8"/>
        <end position="84"/>
    </location>
</feature>
<dbReference type="GO" id="GO:1901135">
    <property type="term" value="P:carbohydrate derivative metabolic process"/>
    <property type="evidence" value="ECO:0007669"/>
    <property type="project" value="InterPro"/>
</dbReference>